<evidence type="ECO:0000313" key="1">
    <source>
        <dbReference type="EMBL" id="SDK47282.1"/>
    </source>
</evidence>
<reference evidence="1 2" key="1">
    <citation type="submission" date="2016-10" db="EMBL/GenBank/DDBJ databases">
        <authorList>
            <person name="de Groot N.N."/>
        </authorList>
    </citation>
    <scope>NUCLEOTIDE SEQUENCE [LARGE SCALE GENOMIC DNA]</scope>
    <source>
        <strain evidence="1 2">DSM 25294</strain>
    </source>
</reference>
<sequence>MSLKLSALSLKTAQLRAKGRGVIAAPFELTSDETGHVAWLATRADHGISGALRA</sequence>
<dbReference type="Proteomes" id="UP000199382">
    <property type="component" value="Unassembled WGS sequence"/>
</dbReference>
<dbReference type="EMBL" id="FNEK01000042">
    <property type="protein sequence ID" value="SDK47282.1"/>
    <property type="molecule type" value="Genomic_DNA"/>
</dbReference>
<proteinExistence type="predicted"/>
<gene>
    <name evidence="1" type="ORF">SAMN04488026_104222</name>
</gene>
<keyword evidence="2" id="KW-1185">Reference proteome</keyword>
<dbReference type="RefSeq" id="WP_170844620.1">
    <property type="nucleotide sequence ID" value="NZ_FNEK01000042.1"/>
</dbReference>
<name>A0A1G9C6K5_9RHOB</name>
<evidence type="ECO:0000313" key="2">
    <source>
        <dbReference type="Proteomes" id="UP000199382"/>
    </source>
</evidence>
<organism evidence="1 2">
    <name type="scientific">Aliiruegeria lutimaris</name>
    <dbReference type="NCBI Taxonomy" id="571298"/>
    <lineage>
        <taxon>Bacteria</taxon>
        <taxon>Pseudomonadati</taxon>
        <taxon>Pseudomonadota</taxon>
        <taxon>Alphaproteobacteria</taxon>
        <taxon>Rhodobacterales</taxon>
        <taxon>Roseobacteraceae</taxon>
        <taxon>Aliiruegeria</taxon>
    </lineage>
</organism>
<dbReference type="AlphaFoldDB" id="A0A1G9C6K5"/>
<accession>A0A1G9C6K5</accession>
<protein>
    <submittedName>
        <fullName evidence="1">Uncharacterized protein</fullName>
    </submittedName>
</protein>